<dbReference type="EMBL" id="JH597773">
    <property type="protein sequence ID" value="EHQ04879.1"/>
    <property type="molecule type" value="Genomic_DNA"/>
</dbReference>
<dbReference type="RefSeq" id="WP_002769006.1">
    <property type="nucleotide sequence ID" value="NZ_JH597773.1"/>
</dbReference>
<proteinExistence type="predicted"/>
<sequence length="135" mass="15286">MASFVYDKKESKGSGRRQFILSRYGVRFHFGHATADFNEKMINGFQKKCVQWLDSLSQKDVDFYRNNYYKSTVYIGRARVEGDAAKGKLKKPSVKPAAKPVTKKAAKKKVAKKAAKKSKKTAKKSSKKSSKKAKR</sequence>
<protein>
    <submittedName>
        <fullName evidence="2">Uncharacterized protein</fullName>
    </submittedName>
</protein>
<reference evidence="2 3" key="1">
    <citation type="submission" date="2011-10" db="EMBL/GenBank/DDBJ databases">
        <title>The Improved High-Quality Draft genome of Leptonema illini DSM 21528.</title>
        <authorList>
            <consortium name="US DOE Joint Genome Institute (JGI-PGF)"/>
            <person name="Lucas S."/>
            <person name="Copeland A."/>
            <person name="Lapidus A."/>
            <person name="Glavina del Rio T."/>
            <person name="Dalin E."/>
            <person name="Tice H."/>
            <person name="Bruce D."/>
            <person name="Goodwin L."/>
            <person name="Pitluck S."/>
            <person name="Peters L."/>
            <person name="Mikhailova N."/>
            <person name="Held B."/>
            <person name="Kyrpides N."/>
            <person name="Mavromatis K."/>
            <person name="Ivanova N."/>
            <person name="Markowitz V."/>
            <person name="Cheng J.-F."/>
            <person name="Hugenholtz P."/>
            <person name="Woyke T."/>
            <person name="Wu D."/>
            <person name="Gronow S."/>
            <person name="Wellnitz S."/>
            <person name="Brambilla E.-M."/>
            <person name="Klenk H.-P."/>
            <person name="Eisen J.A."/>
        </authorList>
    </citation>
    <scope>NUCLEOTIDE SEQUENCE [LARGE SCALE GENOMIC DNA]</scope>
    <source>
        <strain evidence="2 3">DSM 21528</strain>
    </source>
</reference>
<evidence type="ECO:0000313" key="3">
    <source>
        <dbReference type="Proteomes" id="UP000005737"/>
    </source>
</evidence>
<organism evidence="2 3">
    <name type="scientific">Leptonema illini DSM 21528</name>
    <dbReference type="NCBI Taxonomy" id="929563"/>
    <lineage>
        <taxon>Bacteria</taxon>
        <taxon>Pseudomonadati</taxon>
        <taxon>Spirochaetota</taxon>
        <taxon>Spirochaetia</taxon>
        <taxon>Leptospirales</taxon>
        <taxon>Leptospiraceae</taxon>
        <taxon>Leptonema</taxon>
    </lineage>
</organism>
<feature type="region of interest" description="Disordered" evidence="1">
    <location>
        <begin position="84"/>
        <end position="135"/>
    </location>
</feature>
<dbReference type="STRING" id="183.GCA_002009735_00692"/>
<feature type="compositionally biased region" description="Basic residues" evidence="1">
    <location>
        <begin position="101"/>
        <end position="135"/>
    </location>
</feature>
<dbReference type="AlphaFoldDB" id="H2CIA6"/>
<dbReference type="Proteomes" id="UP000005737">
    <property type="component" value="Unassembled WGS sequence"/>
</dbReference>
<evidence type="ECO:0000313" key="2">
    <source>
        <dbReference type="EMBL" id="EHQ04879.1"/>
    </source>
</evidence>
<keyword evidence="3" id="KW-1185">Reference proteome</keyword>
<dbReference type="HOGENOM" id="CLU_1883198_0_0_12"/>
<evidence type="ECO:0000256" key="1">
    <source>
        <dbReference type="SAM" id="MobiDB-lite"/>
    </source>
</evidence>
<name>H2CIA6_9LEPT</name>
<gene>
    <name evidence="2" type="ORF">Lepil_0170</name>
</gene>
<accession>H2CIA6</accession>